<feature type="compositionally biased region" description="Basic and acidic residues" evidence="1">
    <location>
        <begin position="9"/>
        <end position="36"/>
    </location>
</feature>
<comment type="caution">
    <text evidence="2">The sequence shown here is derived from an EMBL/GenBank/DDBJ whole genome shotgun (WGS) entry which is preliminary data.</text>
</comment>
<keyword evidence="3" id="KW-1185">Reference proteome</keyword>
<organism evidence="2 3">
    <name type="scientific">Rhamnella rubrinervis</name>
    <dbReference type="NCBI Taxonomy" id="2594499"/>
    <lineage>
        <taxon>Eukaryota</taxon>
        <taxon>Viridiplantae</taxon>
        <taxon>Streptophyta</taxon>
        <taxon>Embryophyta</taxon>
        <taxon>Tracheophyta</taxon>
        <taxon>Spermatophyta</taxon>
        <taxon>Magnoliopsida</taxon>
        <taxon>eudicotyledons</taxon>
        <taxon>Gunneridae</taxon>
        <taxon>Pentapetalae</taxon>
        <taxon>rosids</taxon>
        <taxon>fabids</taxon>
        <taxon>Rosales</taxon>
        <taxon>Rhamnaceae</taxon>
        <taxon>rhamnoid group</taxon>
        <taxon>Rhamneae</taxon>
        <taxon>Rhamnella</taxon>
    </lineage>
</organism>
<sequence length="167" mass="18372">MSSTQEELDLGREDLDQERARPGEGELQARPREVGPRPRKRAQLGESDPRSKKIESRDEGPQPRESSKLDLRSCSFIWTMLISLVYVIGGACKAPSRCSAFLTPRVSLKSSLSSYSCSMNLRLLGLVSRCTGSSSVGKPPGDVLCKFSNKVYEAVMLMGVLKLISTF</sequence>
<evidence type="ECO:0000313" key="3">
    <source>
        <dbReference type="Proteomes" id="UP000796880"/>
    </source>
</evidence>
<feature type="region of interest" description="Disordered" evidence="1">
    <location>
        <begin position="1"/>
        <end position="67"/>
    </location>
</feature>
<accession>A0A8K0GUI1</accession>
<proteinExistence type="predicted"/>
<dbReference type="Proteomes" id="UP000796880">
    <property type="component" value="Unassembled WGS sequence"/>
</dbReference>
<protein>
    <submittedName>
        <fullName evidence="2">Uncharacterized protein</fullName>
    </submittedName>
</protein>
<feature type="compositionally biased region" description="Basic and acidic residues" evidence="1">
    <location>
        <begin position="47"/>
        <end position="67"/>
    </location>
</feature>
<gene>
    <name evidence="2" type="ORF">FNV43_RR21765</name>
</gene>
<evidence type="ECO:0000313" key="2">
    <source>
        <dbReference type="EMBL" id="KAF3434680.1"/>
    </source>
</evidence>
<dbReference type="AlphaFoldDB" id="A0A8K0GUI1"/>
<dbReference type="EMBL" id="VOIH02000010">
    <property type="protein sequence ID" value="KAF3434680.1"/>
    <property type="molecule type" value="Genomic_DNA"/>
</dbReference>
<reference evidence="2" key="1">
    <citation type="submission" date="2020-03" db="EMBL/GenBank/DDBJ databases">
        <title>A high-quality chromosome-level genome assembly of a woody plant with both climbing and erect habits, Rhamnella rubrinervis.</title>
        <authorList>
            <person name="Lu Z."/>
            <person name="Yang Y."/>
            <person name="Zhu X."/>
            <person name="Sun Y."/>
        </authorList>
    </citation>
    <scope>NUCLEOTIDE SEQUENCE</scope>
    <source>
        <strain evidence="2">BYM</strain>
        <tissue evidence="2">Leaf</tissue>
    </source>
</reference>
<evidence type="ECO:0000256" key="1">
    <source>
        <dbReference type="SAM" id="MobiDB-lite"/>
    </source>
</evidence>
<name>A0A8K0GUI1_9ROSA</name>